<evidence type="ECO:0000256" key="2">
    <source>
        <dbReference type="PIRSR" id="PIRSR016184-1"/>
    </source>
</evidence>
<sequence>MTHPFLQLDVFAPAPLRGNPLAVVDHADDLDAATMQSIACWLGLSETTFLLKPTAPEADYRVRIFTPGGDAKAPTLAADAATLPPEGAQLALGRPSGELPFAGHPTLGSCAAWLQQGGRPQRDGVVIQQCGVGLVEVRVAAPAASGAKQLAFAAPPMRELPIDPPLLHNVAQALGLGLDDIQRSAWLDNGPRWFCLWLRSAARVLAVEPDHAALKRLGVNVGLAGPHVPGGDAAIEVRGFVSPLNVPEDPVTGSLNASLAQWLIGQGVLPAQYVAAQGAKLGRAGRVHIQRDSAGQVWVGGEVQSRIKGTLNL</sequence>
<dbReference type="AlphaFoldDB" id="A0A0K6HWK0"/>
<dbReference type="GO" id="GO:0005737">
    <property type="term" value="C:cytoplasm"/>
    <property type="evidence" value="ECO:0007669"/>
    <property type="project" value="TreeGrafter"/>
</dbReference>
<dbReference type="Gene3D" id="3.10.310.10">
    <property type="entry name" value="Diaminopimelate Epimerase, Chain A, domain 1"/>
    <property type="match status" value="2"/>
</dbReference>
<dbReference type="Pfam" id="PF02567">
    <property type="entry name" value="PhzC-PhzF"/>
    <property type="match status" value="2"/>
</dbReference>
<dbReference type="Proteomes" id="UP000183649">
    <property type="component" value="Unassembled WGS sequence"/>
</dbReference>
<dbReference type="PIRSF" id="PIRSF016184">
    <property type="entry name" value="PhzC_PhzF"/>
    <property type="match status" value="1"/>
</dbReference>
<dbReference type="GO" id="GO:0016853">
    <property type="term" value="F:isomerase activity"/>
    <property type="evidence" value="ECO:0007669"/>
    <property type="project" value="TreeGrafter"/>
</dbReference>
<dbReference type="PANTHER" id="PTHR13774">
    <property type="entry name" value="PHENAZINE BIOSYNTHESIS PROTEIN"/>
    <property type="match status" value="1"/>
</dbReference>
<evidence type="ECO:0000256" key="1">
    <source>
        <dbReference type="ARBA" id="ARBA00008270"/>
    </source>
</evidence>
<accession>A0A0K6HWK0</accession>
<dbReference type="SUPFAM" id="SSF54506">
    <property type="entry name" value="Diaminopimelate epimerase-like"/>
    <property type="match status" value="2"/>
</dbReference>
<gene>
    <name evidence="3" type="ORF">Ga0061069_10394</name>
</gene>
<evidence type="ECO:0000313" key="4">
    <source>
        <dbReference type="Proteomes" id="UP000183649"/>
    </source>
</evidence>
<name>A0A0K6HWK0_9BURK</name>
<dbReference type="InterPro" id="IPR003719">
    <property type="entry name" value="Phenazine_PhzF-like"/>
</dbReference>
<dbReference type="OrthoDB" id="9788221at2"/>
<organism evidence="3 4">
    <name type="scientific">Thiomonas bhubaneswarensis</name>
    <dbReference type="NCBI Taxonomy" id="339866"/>
    <lineage>
        <taxon>Bacteria</taxon>
        <taxon>Pseudomonadati</taxon>
        <taxon>Pseudomonadota</taxon>
        <taxon>Betaproteobacteria</taxon>
        <taxon>Burkholderiales</taxon>
        <taxon>Thiomonas</taxon>
    </lineage>
</organism>
<dbReference type="STRING" id="339866.GCA_001418255_00974"/>
<protein>
    <submittedName>
        <fullName evidence="3">Phenazine biosynthesis protein PhzF family</fullName>
    </submittedName>
</protein>
<dbReference type="EMBL" id="CYHF01000003">
    <property type="protein sequence ID" value="CUA95417.1"/>
    <property type="molecule type" value="Genomic_DNA"/>
</dbReference>
<dbReference type="NCBIfam" id="TIGR00654">
    <property type="entry name" value="PhzF_family"/>
    <property type="match status" value="2"/>
</dbReference>
<dbReference type="PANTHER" id="PTHR13774:SF32">
    <property type="entry name" value="ANTISENSE-ENHANCING SEQUENCE 1"/>
    <property type="match status" value="1"/>
</dbReference>
<evidence type="ECO:0000313" key="3">
    <source>
        <dbReference type="EMBL" id="CUA95417.1"/>
    </source>
</evidence>
<reference evidence="4" key="1">
    <citation type="submission" date="2015-08" db="EMBL/GenBank/DDBJ databases">
        <authorList>
            <person name="Varghese N."/>
        </authorList>
    </citation>
    <scope>NUCLEOTIDE SEQUENCE [LARGE SCALE GENOMIC DNA]</scope>
    <source>
        <strain evidence="4">DSM 18181</strain>
    </source>
</reference>
<feature type="active site" evidence="2">
    <location>
        <position position="46"/>
    </location>
</feature>
<proteinExistence type="inferred from homology"/>
<comment type="similarity">
    <text evidence="1">Belongs to the PhzF family.</text>
</comment>
<keyword evidence="4" id="KW-1185">Reference proteome</keyword>
<dbReference type="RefSeq" id="WP_055449910.1">
    <property type="nucleotide sequence ID" value="NZ_CYHF01000003.1"/>
</dbReference>